<keyword evidence="8 9" id="KW-0472">Membrane</keyword>
<keyword evidence="7 9" id="KW-1133">Transmembrane helix</keyword>
<organism evidence="10 11">
    <name type="scientific">Triparma retinervis</name>
    <dbReference type="NCBI Taxonomy" id="2557542"/>
    <lineage>
        <taxon>Eukaryota</taxon>
        <taxon>Sar</taxon>
        <taxon>Stramenopiles</taxon>
        <taxon>Ochrophyta</taxon>
        <taxon>Bolidophyceae</taxon>
        <taxon>Parmales</taxon>
        <taxon>Triparmaceae</taxon>
        <taxon>Triparma</taxon>
    </lineage>
</organism>
<evidence type="ECO:0000256" key="9">
    <source>
        <dbReference type="SAM" id="Phobius"/>
    </source>
</evidence>
<dbReference type="GO" id="GO:0006506">
    <property type="term" value="P:GPI anchor biosynthetic process"/>
    <property type="evidence" value="ECO:0007669"/>
    <property type="project" value="UniProtKB-KW"/>
</dbReference>
<comment type="subcellular location">
    <subcellularLocation>
        <location evidence="1">Endoplasmic reticulum membrane</location>
        <topology evidence="1">Multi-pass membrane protein</topology>
    </subcellularLocation>
</comment>
<evidence type="ECO:0000256" key="2">
    <source>
        <dbReference type="ARBA" id="ARBA00004687"/>
    </source>
</evidence>
<dbReference type="AlphaFoldDB" id="A0A9W7EFT6"/>
<dbReference type="EMBL" id="BRXZ01001720">
    <property type="protein sequence ID" value="GMH77283.1"/>
    <property type="molecule type" value="Genomic_DNA"/>
</dbReference>
<protein>
    <submittedName>
        <fullName evidence="10">Uncharacterized protein</fullName>
    </submittedName>
</protein>
<comment type="pathway">
    <text evidence="2">Glycolipid biosynthesis; glycosylphosphatidylinositol-anchor biosynthesis.</text>
</comment>
<keyword evidence="11" id="KW-1185">Reference proteome</keyword>
<feature type="transmembrane region" description="Helical" evidence="9">
    <location>
        <begin position="159"/>
        <end position="186"/>
    </location>
</feature>
<dbReference type="Proteomes" id="UP001165082">
    <property type="component" value="Unassembled WGS sequence"/>
</dbReference>
<name>A0A9W7EFT6_9STRA</name>
<evidence type="ECO:0000256" key="7">
    <source>
        <dbReference type="ARBA" id="ARBA00022989"/>
    </source>
</evidence>
<sequence length="234" mass="25988">MGRKRKSSRQSSSLSYISFALKSLRNLDRRSRISLFLICAISITRLLLSLPPNRPELTSPLTSAHTIANGLTFESLDDAVRVSHHSPLTISFYSYIFDYIGLRLFNVACDLGTSYLLYSITRLTSSFESPSLDLESPSSSMDPRIRAPTLSIPLYLPSLLYYFSPITIAVGLTPSLQPLSHFLLLLSYHSALRGSSPLSILTLSLNSTLSIWPMYQIIPTLTLLSYTSPPAPPR</sequence>
<evidence type="ECO:0000256" key="3">
    <source>
        <dbReference type="ARBA" id="ARBA00010026"/>
    </source>
</evidence>
<keyword evidence="6" id="KW-0256">Endoplasmic reticulum</keyword>
<evidence type="ECO:0000256" key="1">
    <source>
        <dbReference type="ARBA" id="ARBA00004477"/>
    </source>
</evidence>
<evidence type="ECO:0000256" key="5">
    <source>
        <dbReference type="ARBA" id="ARBA00022692"/>
    </source>
</evidence>
<comment type="caution">
    <text evidence="10">The sequence shown here is derived from an EMBL/GenBank/DDBJ whole genome shotgun (WGS) entry which is preliminary data.</text>
</comment>
<evidence type="ECO:0000313" key="10">
    <source>
        <dbReference type="EMBL" id="GMH77283.1"/>
    </source>
</evidence>
<gene>
    <name evidence="10" type="ORF">TrRE_jg11422</name>
</gene>
<dbReference type="GO" id="GO:0042765">
    <property type="term" value="C:GPI-anchor transamidase complex"/>
    <property type="evidence" value="ECO:0007669"/>
    <property type="project" value="InterPro"/>
</dbReference>
<dbReference type="Pfam" id="PF06728">
    <property type="entry name" value="PIG-U"/>
    <property type="match status" value="1"/>
</dbReference>
<reference evidence="10" key="1">
    <citation type="submission" date="2022-07" db="EMBL/GenBank/DDBJ databases">
        <title>Genome analysis of Parmales, a sister group of diatoms, reveals the evolutionary specialization of diatoms from phago-mixotrophs to photoautotrophs.</title>
        <authorList>
            <person name="Ban H."/>
            <person name="Sato S."/>
            <person name="Yoshikawa S."/>
            <person name="Kazumasa Y."/>
            <person name="Nakamura Y."/>
            <person name="Ichinomiya M."/>
            <person name="Saitoh K."/>
            <person name="Sato N."/>
            <person name="Blanc-Mathieu R."/>
            <person name="Endo H."/>
            <person name="Kuwata A."/>
            <person name="Ogata H."/>
        </authorList>
    </citation>
    <scope>NUCLEOTIDE SEQUENCE</scope>
</reference>
<evidence type="ECO:0000256" key="4">
    <source>
        <dbReference type="ARBA" id="ARBA00022502"/>
    </source>
</evidence>
<keyword evidence="5 9" id="KW-0812">Transmembrane</keyword>
<dbReference type="GO" id="GO:0016255">
    <property type="term" value="P:attachment of GPI anchor to protein"/>
    <property type="evidence" value="ECO:0007669"/>
    <property type="project" value="InterPro"/>
</dbReference>
<dbReference type="InterPro" id="IPR009600">
    <property type="entry name" value="PIG-U"/>
</dbReference>
<dbReference type="PANTHER" id="PTHR13121:SF0">
    <property type="entry name" value="PHOSPHATIDYLINOSITOL GLYCAN ANCHOR BIOSYNTHESIS CLASS U PROTEIN"/>
    <property type="match status" value="1"/>
</dbReference>
<dbReference type="PANTHER" id="PTHR13121">
    <property type="entry name" value="GPI TRANSAMIDASE COMPONENT PIG-U"/>
    <property type="match status" value="1"/>
</dbReference>
<comment type="similarity">
    <text evidence="3">Belongs to the PIGU family.</text>
</comment>
<evidence type="ECO:0000256" key="8">
    <source>
        <dbReference type="ARBA" id="ARBA00023136"/>
    </source>
</evidence>
<feature type="non-terminal residue" evidence="10">
    <location>
        <position position="234"/>
    </location>
</feature>
<evidence type="ECO:0000313" key="11">
    <source>
        <dbReference type="Proteomes" id="UP001165082"/>
    </source>
</evidence>
<keyword evidence="4" id="KW-0337">GPI-anchor biosynthesis</keyword>
<proteinExistence type="inferred from homology"/>
<evidence type="ECO:0000256" key="6">
    <source>
        <dbReference type="ARBA" id="ARBA00022824"/>
    </source>
</evidence>
<accession>A0A9W7EFT6</accession>